<gene>
    <name evidence="2" type="ORF">GCM10009559_71070</name>
</gene>
<dbReference type="Gene3D" id="1.20.1290.10">
    <property type="entry name" value="AhpD-like"/>
    <property type="match status" value="1"/>
</dbReference>
<dbReference type="InterPro" id="IPR029032">
    <property type="entry name" value="AhpD-like"/>
</dbReference>
<comment type="caution">
    <text evidence="2">The sequence shown here is derived from an EMBL/GenBank/DDBJ whole genome shotgun (WGS) entry which is preliminary data.</text>
</comment>
<proteinExistence type="predicted"/>
<dbReference type="EMBL" id="BAAAHP010000252">
    <property type="protein sequence ID" value="GAA0903498.1"/>
    <property type="molecule type" value="Genomic_DNA"/>
</dbReference>
<evidence type="ECO:0000259" key="1">
    <source>
        <dbReference type="Pfam" id="PF02627"/>
    </source>
</evidence>
<dbReference type="Pfam" id="PF02627">
    <property type="entry name" value="CMD"/>
    <property type="match status" value="1"/>
</dbReference>
<name>A0ABN1NDX5_9PSEU</name>
<dbReference type="PANTHER" id="PTHR34846">
    <property type="entry name" value="4-CARBOXYMUCONOLACTONE DECARBOXYLASE FAMILY PROTEIN (AFU_ORTHOLOGUE AFUA_6G11590)"/>
    <property type="match status" value="1"/>
</dbReference>
<dbReference type="InterPro" id="IPR004675">
    <property type="entry name" value="AhpD_core"/>
</dbReference>
<reference evidence="2 3" key="1">
    <citation type="journal article" date="2019" name="Int. J. Syst. Evol. Microbiol.">
        <title>The Global Catalogue of Microorganisms (GCM) 10K type strain sequencing project: providing services to taxonomists for standard genome sequencing and annotation.</title>
        <authorList>
            <consortium name="The Broad Institute Genomics Platform"/>
            <consortium name="The Broad Institute Genome Sequencing Center for Infectious Disease"/>
            <person name="Wu L."/>
            <person name="Ma J."/>
        </authorList>
    </citation>
    <scope>NUCLEOTIDE SEQUENCE [LARGE SCALE GENOMIC DNA]</scope>
    <source>
        <strain evidence="2 3">JCM 11117</strain>
    </source>
</reference>
<dbReference type="RefSeq" id="WP_343946177.1">
    <property type="nucleotide sequence ID" value="NZ_BAAAHP010000252.1"/>
</dbReference>
<feature type="domain" description="Carboxymuconolactone decarboxylase-like" evidence="1">
    <location>
        <begin position="32"/>
        <end position="112"/>
    </location>
</feature>
<dbReference type="InterPro" id="IPR003779">
    <property type="entry name" value="CMD-like"/>
</dbReference>
<sequence>MSTETTTTDGPPAERVAVPPRFDLRKYAGGPVLQAMEQFTRATEEQGLEPGLVELVKIRASQVNGCAYCIDMHVLDAEALGETHQRMHALSAWRETPFFTARERAALAYAEAATTLDHAAVDSALDAASAHFTEDELVALVWVVAMINTWNRVAIPARATPGHHIPRRAL</sequence>
<evidence type="ECO:0000313" key="2">
    <source>
        <dbReference type="EMBL" id="GAA0903498.1"/>
    </source>
</evidence>
<protein>
    <submittedName>
        <fullName evidence="2">Carboxymuconolactone decarboxylase family protein</fullName>
    </submittedName>
</protein>
<dbReference type="Proteomes" id="UP001499967">
    <property type="component" value="Unassembled WGS sequence"/>
</dbReference>
<accession>A0ABN1NDX5</accession>
<keyword evidence="3" id="KW-1185">Reference proteome</keyword>
<dbReference type="NCBIfam" id="TIGR00778">
    <property type="entry name" value="ahpD_dom"/>
    <property type="match status" value="1"/>
</dbReference>
<dbReference type="SUPFAM" id="SSF69118">
    <property type="entry name" value="AhpD-like"/>
    <property type="match status" value="1"/>
</dbReference>
<organism evidence="2 3">
    <name type="scientific">Pseudonocardia zijingensis</name>
    <dbReference type="NCBI Taxonomy" id="153376"/>
    <lineage>
        <taxon>Bacteria</taxon>
        <taxon>Bacillati</taxon>
        <taxon>Actinomycetota</taxon>
        <taxon>Actinomycetes</taxon>
        <taxon>Pseudonocardiales</taxon>
        <taxon>Pseudonocardiaceae</taxon>
        <taxon>Pseudonocardia</taxon>
    </lineage>
</organism>
<dbReference type="PANTHER" id="PTHR34846:SF10">
    <property type="entry name" value="CYTOPLASMIC PROTEIN"/>
    <property type="match status" value="1"/>
</dbReference>
<evidence type="ECO:0000313" key="3">
    <source>
        <dbReference type="Proteomes" id="UP001499967"/>
    </source>
</evidence>